<comment type="caution">
    <text evidence="1">The sequence shown here is derived from an EMBL/GenBank/DDBJ whole genome shotgun (WGS) entry which is preliminary data.</text>
</comment>
<accession>A0A558BMJ2</accession>
<keyword evidence="2" id="KW-1185">Reference proteome</keyword>
<dbReference type="Proteomes" id="UP000317624">
    <property type="component" value="Unassembled WGS sequence"/>
</dbReference>
<evidence type="ECO:0000313" key="2">
    <source>
        <dbReference type="Proteomes" id="UP000317624"/>
    </source>
</evidence>
<name>A0A558BMJ2_9BACT</name>
<dbReference type="OrthoDB" id="5381041at2"/>
<reference evidence="1 2" key="1">
    <citation type="submission" date="2019-07" db="EMBL/GenBank/DDBJ databases">
        <title>Hymenobacter sp. straun FUR1 Genome sequencing and assembly.</title>
        <authorList>
            <person name="Chhetri G."/>
        </authorList>
    </citation>
    <scope>NUCLEOTIDE SEQUENCE [LARGE SCALE GENOMIC DNA]</scope>
    <source>
        <strain evidence="1 2">Fur1</strain>
    </source>
</reference>
<dbReference type="Pfam" id="PF10677">
    <property type="entry name" value="DUF2490"/>
    <property type="match status" value="1"/>
</dbReference>
<dbReference type="InterPro" id="IPR019619">
    <property type="entry name" value="DUF2490"/>
</dbReference>
<organism evidence="1 2">
    <name type="scientific">Hymenobacter setariae</name>
    <dbReference type="NCBI Taxonomy" id="2594794"/>
    <lineage>
        <taxon>Bacteria</taxon>
        <taxon>Pseudomonadati</taxon>
        <taxon>Bacteroidota</taxon>
        <taxon>Cytophagia</taxon>
        <taxon>Cytophagales</taxon>
        <taxon>Hymenobacteraceae</taxon>
        <taxon>Hymenobacter</taxon>
    </lineage>
</organism>
<sequence>MHFATSTFAQRASSAARPRVYRYFHSLGYWGSCLLLASLLVATPTYAQKQLVQERQTWLGVFNQTRFSDHWGLWAEGHLRLHDQYVHELFQTVARAGVTYYLTDEVRLTGGYAYAYLYPDGARTVGQPEHRPWQQVQWFTKFPKARLMQWVRLEERFRQQVVGTDELGSSFDFNYRTRFNTALFLPLIRKAFEPGGLQFLLNDEVMVNFGERVRYNYFDQNRLFAGLVYQVSKQAQVQAGYMYLFQQLPTGDSYRNQHTIRLFYFHNLDLRKPAAAPATLTQP</sequence>
<dbReference type="EMBL" id="VMRJ01000006">
    <property type="protein sequence ID" value="TVT37737.1"/>
    <property type="molecule type" value="Genomic_DNA"/>
</dbReference>
<gene>
    <name evidence="1" type="ORF">FNT36_21430</name>
</gene>
<evidence type="ECO:0000313" key="1">
    <source>
        <dbReference type="EMBL" id="TVT37737.1"/>
    </source>
</evidence>
<proteinExistence type="predicted"/>
<protein>
    <submittedName>
        <fullName evidence="1">DUF2490 domain-containing protein</fullName>
    </submittedName>
</protein>
<dbReference type="AlphaFoldDB" id="A0A558BMJ2"/>
<dbReference type="RefSeq" id="WP_144851967.1">
    <property type="nucleotide sequence ID" value="NZ_VMRJ01000006.1"/>
</dbReference>